<feature type="transmembrane region" description="Helical" evidence="1">
    <location>
        <begin position="37"/>
        <end position="57"/>
    </location>
</feature>
<dbReference type="AlphaFoldDB" id="G2DFV5"/>
<accession>G2DFV5</accession>
<dbReference type="EMBL" id="AFOC01000078">
    <property type="protein sequence ID" value="EGV50510.1"/>
    <property type="molecule type" value="Genomic_DNA"/>
</dbReference>
<gene>
    <name evidence="2" type="ORF">Rifp1Sym_cy00150</name>
</gene>
<protein>
    <recommendedName>
        <fullName evidence="4">Translation initiation factor 2</fullName>
    </recommendedName>
</protein>
<name>G2DFV5_9GAMM</name>
<keyword evidence="1" id="KW-0812">Transmembrane</keyword>
<keyword evidence="1" id="KW-1133">Transmembrane helix</keyword>
<organism evidence="2 3">
    <name type="scientific">endosymbiont of Riftia pachyptila</name>
    <name type="common">vent Ph05</name>
    <dbReference type="NCBI Taxonomy" id="1048808"/>
    <lineage>
        <taxon>Bacteria</taxon>
        <taxon>Pseudomonadati</taxon>
        <taxon>Pseudomonadota</taxon>
        <taxon>Gammaproteobacteria</taxon>
        <taxon>sulfur-oxidizing symbionts</taxon>
    </lineage>
</organism>
<reference evidence="2" key="1">
    <citation type="journal article" date="2011" name="ISME J.">
        <title>The endosymbionts of the deep-sea tubeworms Riftia pachyptila and Tevnia jerichonana share an identical physiology as revealed by proteogenomic analyses.</title>
        <authorList>
            <person name="Gardebrecht A."/>
            <person name="Markert S."/>
            <person name="Felbeck H."/>
            <person name="Thuermer A."/>
            <person name="Albrecht D."/>
            <person name="Wollherr A."/>
            <person name="Kabisch J."/>
            <person name="Lehmann R."/>
            <person name="Daniel R."/>
            <person name="Liesegang H."/>
            <person name="Hecker M."/>
            <person name="Sievert S.M."/>
            <person name="Schweder T."/>
        </authorList>
    </citation>
    <scope>NUCLEOTIDE SEQUENCE [LARGE SCALE GENOMIC DNA]</scope>
</reference>
<evidence type="ECO:0000313" key="3">
    <source>
        <dbReference type="Proteomes" id="UP000004491"/>
    </source>
</evidence>
<comment type="caution">
    <text evidence="2">The sequence shown here is derived from an EMBL/GenBank/DDBJ whole genome shotgun (WGS) entry which is preliminary data.</text>
</comment>
<dbReference type="Gene3D" id="1.10.287.950">
    <property type="entry name" value="Methyl-accepting chemotaxis protein"/>
    <property type="match status" value="1"/>
</dbReference>
<evidence type="ECO:0008006" key="4">
    <source>
        <dbReference type="Google" id="ProtNLM"/>
    </source>
</evidence>
<keyword evidence="1" id="KW-0472">Membrane</keyword>
<dbReference type="Proteomes" id="UP000004491">
    <property type="component" value="Unassembled WGS sequence"/>
</dbReference>
<keyword evidence="3" id="KW-1185">Reference proteome</keyword>
<sequence length="180" mass="20355">MMSEDPKRLFVQMVGRLGRETQFHLDERQHHFHITNIVLMVVSALLLVVAVFNVYYIHILSNDLNGIVDNMDSMHTNLEVVRVNMNRITDKVESIDKHMGNMDQITAHTEAMGQLMPGVGDSMGKIGAVMVSIDQEMGQMSRSMGNIDQRFRHMTGGVSVMRYNVRQMSRPMGVINPALP</sequence>
<dbReference type="SUPFAM" id="SSF58104">
    <property type="entry name" value="Methyl-accepting chemotaxis protein (MCP) signaling domain"/>
    <property type="match status" value="1"/>
</dbReference>
<proteinExistence type="predicted"/>
<evidence type="ECO:0000256" key="1">
    <source>
        <dbReference type="SAM" id="Phobius"/>
    </source>
</evidence>
<evidence type="ECO:0000313" key="2">
    <source>
        <dbReference type="EMBL" id="EGV50510.1"/>
    </source>
</evidence>